<feature type="repeat" description="Pumilio" evidence="4">
    <location>
        <begin position="200"/>
        <end position="235"/>
    </location>
</feature>
<feature type="repeat" description="Pumilio" evidence="4">
    <location>
        <begin position="369"/>
        <end position="405"/>
    </location>
</feature>
<feature type="repeat" description="Pumilio" evidence="4">
    <location>
        <begin position="333"/>
        <end position="368"/>
    </location>
</feature>
<proteinExistence type="predicted"/>
<dbReference type="InterPro" id="IPR033133">
    <property type="entry name" value="PUM-HD"/>
</dbReference>
<dbReference type="PROSITE" id="PS50303">
    <property type="entry name" value="PUM_HD"/>
    <property type="match status" value="1"/>
</dbReference>
<dbReference type="EMBL" id="OIVN01006315">
    <property type="protein sequence ID" value="SPD30414.1"/>
    <property type="molecule type" value="Genomic_DNA"/>
</dbReference>
<feature type="domain" description="PUM-HD" evidence="5">
    <location>
        <begin position="144"/>
        <end position="468"/>
    </location>
</feature>
<evidence type="ECO:0000256" key="3">
    <source>
        <dbReference type="ARBA" id="ARBA00022884"/>
    </source>
</evidence>
<evidence type="ECO:0000256" key="4">
    <source>
        <dbReference type="PROSITE-ProRule" id="PRU00317"/>
    </source>
</evidence>
<dbReference type="AlphaFoldDB" id="A0A2N9J1H0"/>
<dbReference type="GO" id="GO:0005737">
    <property type="term" value="C:cytoplasm"/>
    <property type="evidence" value="ECO:0007669"/>
    <property type="project" value="TreeGrafter"/>
</dbReference>
<keyword evidence="1" id="KW-0677">Repeat</keyword>
<keyword evidence="3" id="KW-0694">RNA-binding</keyword>
<keyword evidence="2" id="KW-0810">Translation regulation</keyword>
<evidence type="ECO:0000259" key="5">
    <source>
        <dbReference type="PROSITE" id="PS50303"/>
    </source>
</evidence>
<gene>
    <name evidence="6" type="ORF">FSB_LOCUS58296</name>
</gene>
<name>A0A2N9J1H0_FAGSY</name>
<protein>
    <recommendedName>
        <fullName evidence="5">PUM-HD domain-containing protein</fullName>
    </recommendedName>
</protein>
<evidence type="ECO:0000256" key="1">
    <source>
        <dbReference type="ARBA" id="ARBA00022737"/>
    </source>
</evidence>
<dbReference type="Pfam" id="PF00806">
    <property type="entry name" value="PUF"/>
    <property type="match status" value="6"/>
</dbReference>
<dbReference type="InterPro" id="IPR011989">
    <property type="entry name" value="ARM-like"/>
</dbReference>
<dbReference type="PROSITE" id="PS50302">
    <property type="entry name" value="PUM"/>
    <property type="match status" value="4"/>
</dbReference>
<dbReference type="Gene3D" id="1.25.10.10">
    <property type="entry name" value="Leucine-rich Repeat Variant"/>
    <property type="match status" value="1"/>
</dbReference>
<dbReference type="GO" id="GO:0003729">
    <property type="term" value="F:mRNA binding"/>
    <property type="evidence" value="ECO:0007669"/>
    <property type="project" value="TreeGrafter"/>
</dbReference>
<accession>A0A2N9J1H0</accession>
<dbReference type="PANTHER" id="PTHR12537:SF63">
    <property type="entry name" value="PUMILIO HOMOLOG 15"/>
    <property type="match status" value="1"/>
</dbReference>
<reference evidence="6" key="1">
    <citation type="submission" date="2018-02" db="EMBL/GenBank/DDBJ databases">
        <authorList>
            <person name="Cohen D.B."/>
            <person name="Kent A.D."/>
        </authorList>
    </citation>
    <scope>NUCLEOTIDE SEQUENCE</scope>
</reference>
<dbReference type="GO" id="GO:0006417">
    <property type="term" value="P:regulation of translation"/>
    <property type="evidence" value="ECO:0007669"/>
    <property type="project" value="UniProtKB-KW"/>
</dbReference>
<dbReference type="PANTHER" id="PTHR12537">
    <property type="entry name" value="RNA BINDING PROTEIN PUMILIO-RELATED"/>
    <property type="match status" value="1"/>
</dbReference>
<dbReference type="SUPFAM" id="SSF48371">
    <property type="entry name" value="ARM repeat"/>
    <property type="match status" value="1"/>
</dbReference>
<evidence type="ECO:0000313" key="6">
    <source>
        <dbReference type="EMBL" id="SPD30414.1"/>
    </source>
</evidence>
<organism evidence="6">
    <name type="scientific">Fagus sylvatica</name>
    <name type="common">Beechnut</name>
    <dbReference type="NCBI Taxonomy" id="28930"/>
    <lineage>
        <taxon>Eukaryota</taxon>
        <taxon>Viridiplantae</taxon>
        <taxon>Streptophyta</taxon>
        <taxon>Embryophyta</taxon>
        <taxon>Tracheophyta</taxon>
        <taxon>Spermatophyta</taxon>
        <taxon>Magnoliopsida</taxon>
        <taxon>eudicotyledons</taxon>
        <taxon>Gunneridae</taxon>
        <taxon>Pentapetalae</taxon>
        <taxon>rosids</taxon>
        <taxon>fabids</taxon>
        <taxon>Fagales</taxon>
        <taxon>Fagaceae</taxon>
        <taxon>Fagus</taxon>
    </lineage>
</organism>
<dbReference type="SMART" id="SM00025">
    <property type="entry name" value="Pumilio"/>
    <property type="match status" value="6"/>
</dbReference>
<dbReference type="InterPro" id="IPR016024">
    <property type="entry name" value="ARM-type_fold"/>
</dbReference>
<feature type="repeat" description="Pumilio" evidence="4">
    <location>
        <begin position="297"/>
        <end position="332"/>
    </location>
</feature>
<dbReference type="InterPro" id="IPR001313">
    <property type="entry name" value="Pumilio_RNA-bd_rpt"/>
</dbReference>
<sequence length="476" mass="53788">MERNHRDGSSGEAASFGCLRTWMERKANFHDCLSFLDSASTIAMGMDNNPALYWGSVADLPNGSVERGLYNDFGVGVWGSCSTLQNEFGHLGSDTRNNGCDVFVAENLNGFLRQREFKMEEPNRPRRNGFSLDACGLVGGLACKNSKNIPPRLHDSLSSWTVNDLRGKIMYLARDQEWSRYLLWRMELCTDEEKDVFFKELIDDVDKLMQHPFGNHVVQKLVEICNEQQRTQILELVTKTESQLVLMCLNSIGPGTRALSKNLNGQHVIQHCLARFSDEDNRLACTLSIGEQYLLNEVANNCFEIATDRSGCCVLQECVRYSQGELRERLVAGIIANAIFLAEDQFGNYVVQHLLELKIPRFTENILRKFGGNYLILSLNKYGSNVVEKCLVESGEEHSATIIFELLSSPKCSMLLYDPYGNYVFQSALSVAKGQILKALLNLVRSNYGMMRSNTYGQKVLHWCLKRKLIIKNVPV</sequence>
<evidence type="ECO:0000256" key="2">
    <source>
        <dbReference type="ARBA" id="ARBA00022845"/>
    </source>
</evidence>